<dbReference type="SUPFAM" id="SSF57756">
    <property type="entry name" value="Retrovirus zinc finger-like domains"/>
    <property type="match status" value="1"/>
</dbReference>
<dbReference type="InterPro" id="IPR036875">
    <property type="entry name" value="Znf_CCHC_sf"/>
</dbReference>
<keyword evidence="2" id="KW-0863">Zinc-finger</keyword>
<dbReference type="Gene3D" id="4.10.60.10">
    <property type="entry name" value="Zinc finger, CCHC-type"/>
    <property type="match status" value="1"/>
</dbReference>
<protein>
    <submittedName>
        <fullName evidence="5">Retrovirus-related Pol polyprotein from transposon TNT 1-94</fullName>
    </submittedName>
</protein>
<dbReference type="GO" id="GO:0008270">
    <property type="term" value="F:zinc ion binding"/>
    <property type="evidence" value="ECO:0007669"/>
    <property type="project" value="UniProtKB-KW"/>
</dbReference>
<dbReference type="PANTHER" id="PTHR47592">
    <property type="entry name" value="PBF68 PROTEIN"/>
    <property type="match status" value="1"/>
</dbReference>
<evidence type="ECO:0000259" key="4">
    <source>
        <dbReference type="PROSITE" id="PS50158"/>
    </source>
</evidence>
<gene>
    <name evidence="5" type="ORF">Slati_3119500</name>
</gene>
<dbReference type="InterPro" id="IPR013103">
    <property type="entry name" value="RVT_2"/>
</dbReference>
<dbReference type="Pfam" id="PF07727">
    <property type="entry name" value="RVT_2"/>
    <property type="match status" value="1"/>
</dbReference>
<evidence type="ECO:0000256" key="1">
    <source>
        <dbReference type="ARBA" id="ARBA00022750"/>
    </source>
</evidence>
<dbReference type="Pfam" id="PF22936">
    <property type="entry name" value="Pol_BBD"/>
    <property type="match status" value="1"/>
</dbReference>
<organism evidence="5">
    <name type="scientific">Sesamum latifolium</name>
    <dbReference type="NCBI Taxonomy" id="2727402"/>
    <lineage>
        <taxon>Eukaryota</taxon>
        <taxon>Viridiplantae</taxon>
        <taxon>Streptophyta</taxon>
        <taxon>Embryophyta</taxon>
        <taxon>Tracheophyta</taxon>
        <taxon>Spermatophyta</taxon>
        <taxon>Magnoliopsida</taxon>
        <taxon>eudicotyledons</taxon>
        <taxon>Gunneridae</taxon>
        <taxon>Pentapetalae</taxon>
        <taxon>asterids</taxon>
        <taxon>lamiids</taxon>
        <taxon>Lamiales</taxon>
        <taxon>Pedaliaceae</taxon>
        <taxon>Sesamum</taxon>
    </lineage>
</organism>
<dbReference type="SUPFAM" id="SSF56672">
    <property type="entry name" value="DNA/RNA polymerases"/>
    <property type="match status" value="1"/>
</dbReference>
<dbReference type="InterPro" id="IPR001878">
    <property type="entry name" value="Znf_CCHC"/>
</dbReference>
<evidence type="ECO:0000256" key="2">
    <source>
        <dbReference type="PROSITE-ProRule" id="PRU00047"/>
    </source>
</evidence>
<dbReference type="GO" id="GO:0004190">
    <property type="term" value="F:aspartic-type endopeptidase activity"/>
    <property type="evidence" value="ECO:0007669"/>
    <property type="project" value="UniProtKB-KW"/>
</dbReference>
<dbReference type="Pfam" id="PF14223">
    <property type="entry name" value="Retrotran_gag_2"/>
    <property type="match status" value="1"/>
</dbReference>
<keyword evidence="1" id="KW-0064">Aspartyl protease</keyword>
<keyword evidence="2" id="KW-0479">Metal-binding</keyword>
<dbReference type="EMBL" id="JACGWN010000011">
    <property type="protein sequence ID" value="KAL0420966.1"/>
    <property type="molecule type" value="Genomic_DNA"/>
</dbReference>
<dbReference type="AlphaFoldDB" id="A0AAW2UV10"/>
<keyword evidence="2" id="KW-0862">Zinc</keyword>
<evidence type="ECO:0000256" key="3">
    <source>
        <dbReference type="SAM" id="MobiDB-lite"/>
    </source>
</evidence>
<dbReference type="Pfam" id="PF00098">
    <property type="entry name" value="zf-CCHC"/>
    <property type="match status" value="1"/>
</dbReference>
<dbReference type="InterPro" id="IPR054722">
    <property type="entry name" value="PolX-like_BBD"/>
</dbReference>
<dbReference type="PROSITE" id="PS50158">
    <property type="entry name" value="ZF_CCHC"/>
    <property type="match status" value="1"/>
</dbReference>
<dbReference type="PANTHER" id="PTHR47592:SF29">
    <property type="entry name" value="ZINC FINGER, CCHC-TYPE"/>
    <property type="match status" value="1"/>
</dbReference>
<accession>A0AAW2UV10</accession>
<dbReference type="GO" id="GO:0003676">
    <property type="term" value="F:nucleic acid binding"/>
    <property type="evidence" value="ECO:0007669"/>
    <property type="project" value="InterPro"/>
</dbReference>
<feature type="region of interest" description="Disordered" evidence="3">
    <location>
        <begin position="161"/>
        <end position="183"/>
    </location>
</feature>
<keyword evidence="1" id="KW-0645">Protease</keyword>
<reference evidence="5" key="2">
    <citation type="journal article" date="2024" name="Plant">
        <title>Genomic evolution and insights into agronomic trait innovations of Sesamum species.</title>
        <authorList>
            <person name="Miao H."/>
            <person name="Wang L."/>
            <person name="Qu L."/>
            <person name="Liu H."/>
            <person name="Sun Y."/>
            <person name="Le M."/>
            <person name="Wang Q."/>
            <person name="Wei S."/>
            <person name="Zheng Y."/>
            <person name="Lin W."/>
            <person name="Duan Y."/>
            <person name="Cao H."/>
            <person name="Xiong S."/>
            <person name="Wang X."/>
            <person name="Wei L."/>
            <person name="Li C."/>
            <person name="Ma Q."/>
            <person name="Ju M."/>
            <person name="Zhao R."/>
            <person name="Li G."/>
            <person name="Mu C."/>
            <person name="Tian Q."/>
            <person name="Mei H."/>
            <person name="Zhang T."/>
            <person name="Gao T."/>
            <person name="Zhang H."/>
        </authorList>
    </citation>
    <scope>NUCLEOTIDE SEQUENCE</scope>
    <source>
        <strain evidence="5">KEN1</strain>
    </source>
</reference>
<name>A0AAW2UV10_9LAMI</name>
<keyword evidence="1" id="KW-0378">Hydrolase</keyword>
<dbReference type="InterPro" id="IPR043502">
    <property type="entry name" value="DNA/RNA_pol_sf"/>
</dbReference>
<comment type="caution">
    <text evidence="5">The sequence shown here is derived from an EMBL/GenBank/DDBJ whole genome shotgun (WGS) entry which is preliminary data.</text>
</comment>
<feature type="domain" description="CCHC-type" evidence="4">
    <location>
        <begin position="188"/>
        <end position="201"/>
    </location>
</feature>
<proteinExistence type="predicted"/>
<reference evidence="5" key="1">
    <citation type="submission" date="2020-06" db="EMBL/GenBank/DDBJ databases">
        <authorList>
            <person name="Li T."/>
            <person name="Hu X."/>
            <person name="Zhang T."/>
            <person name="Song X."/>
            <person name="Zhang H."/>
            <person name="Dai N."/>
            <person name="Sheng W."/>
            <person name="Hou X."/>
            <person name="Wei L."/>
        </authorList>
    </citation>
    <scope>NUCLEOTIDE SEQUENCE</scope>
    <source>
        <strain evidence="5">KEN1</strain>
        <tissue evidence="5">Leaf</tissue>
    </source>
</reference>
<evidence type="ECO:0000313" key="5">
    <source>
        <dbReference type="EMBL" id="KAL0420966.1"/>
    </source>
</evidence>
<dbReference type="SMART" id="SM00343">
    <property type="entry name" value="ZnF_C2HC"/>
    <property type="match status" value="1"/>
</dbReference>
<sequence>MAESVKEMTAKFSKLDKFEGVDFRRWQKKMHFLLTTLKVVYVLSTPFPDYMVDETVEQTRRRSKWENDDYICRGHILNGMSDTLFDIYQNVESAKALWDGLEAKYMAEDASSKKFLEEMSLVQLGSHLRIEESLRARNDKPKGKDVAGSSSVNMVEDRRATKTMTGKGKRKVHDNKNDGSNKKSKLTCWKCGKSGHFKRDCVLDDDVAWWIDSGATTHACKDRGWFKEFQPVMMVRCCIWKRVKLRKNLVSGSVLNKCGLDRAVVRLPEPKKKSLGERVNTVIESRDAIFDETRFSSIPRPKKIIPSTSGTNKETESFKVTPDEPIKLRKSKRVRKPKSFGPDFQLYLIEGSRDEVSTLYPYCFNVEDDPKIFDEAMKSQDVAFWKEAINDEMDSIMGNNTWVLADLPPGCKPLGCKWIFKKKMKVDGTIEKFKARLVIQGFRQRPGIDYFDTYAPVARISTIRLIALASIHNLVIHQMNVKTAFLNGDLDEEVYMKQPEGFIMPGNEHKVCKLIKSLYGLKQAPKQWHQKDEVV</sequence>